<sequence length="226" mass="23461">MNPHNLFDETSALIVVGGTLLATLLRCGFADSGAALVALRGLLRRRFRGAHLKAELAVHVQEMRQDGVIRTQPHLSGDAEIDAATDALIGSRSVAGLHIAHIAHKRRRAEQAMRAVRTLSQAADLSPVLGLAGTLVSLSQLPAGGGAASGGGSFTAAISMAVLTTLYGLLLGNMVFAPLARMVARRAAEEEKERQAVLDWLEQQVAVALPSQAASLPAAPGKATGA</sequence>
<dbReference type="InterPro" id="IPR002898">
    <property type="entry name" value="MotA_ExbB_proton_chnl"/>
</dbReference>
<dbReference type="InterPro" id="IPR047055">
    <property type="entry name" value="MotA-like"/>
</dbReference>
<evidence type="ECO:0000256" key="2">
    <source>
        <dbReference type="ARBA" id="ARBA00022475"/>
    </source>
</evidence>
<name>A0ABT0BHZ8_9SPHN</name>
<accession>A0ABT0BHZ8</accession>
<dbReference type="EMBL" id="JALHLF010000095">
    <property type="protein sequence ID" value="MCJ2184349.1"/>
    <property type="molecule type" value="Genomic_DNA"/>
</dbReference>
<proteinExistence type="inferred from homology"/>
<comment type="subcellular location">
    <subcellularLocation>
        <location evidence="1">Cell membrane</location>
        <topology evidence="1">Multi-pass membrane protein</topology>
    </subcellularLocation>
    <subcellularLocation>
        <location evidence="6">Membrane</location>
        <topology evidence="6">Multi-pass membrane protein</topology>
    </subcellularLocation>
</comment>
<evidence type="ECO:0000256" key="6">
    <source>
        <dbReference type="RuleBase" id="RU004057"/>
    </source>
</evidence>
<evidence type="ECO:0000256" key="5">
    <source>
        <dbReference type="ARBA" id="ARBA00023136"/>
    </source>
</evidence>
<evidence type="ECO:0000313" key="10">
    <source>
        <dbReference type="Proteomes" id="UP001162881"/>
    </source>
</evidence>
<comment type="similarity">
    <text evidence="6">Belongs to the exbB/tolQ family.</text>
</comment>
<feature type="domain" description="MotA/TolQ/ExbB proton channel" evidence="8">
    <location>
        <begin position="108"/>
        <end position="195"/>
    </location>
</feature>
<keyword evidence="4 7" id="KW-1133">Transmembrane helix</keyword>
<keyword evidence="6" id="KW-0653">Protein transport</keyword>
<feature type="transmembrane region" description="Helical" evidence="7">
    <location>
        <begin position="115"/>
        <end position="136"/>
    </location>
</feature>
<evidence type="ECO:0000256" key="1">
    <source>
        <dbReference type="ARBA" id="ARBA00004651"/>
    </source>
</evidence>
<evidence type="ECO:0000256" key="4">
    <source>
        <dbReference type="ARBA" id="ARBA00022989"/>
    </source>
</evidence>
<keyword evidence="6" id="KW-0813">Transport</keyword>
<feature type="transmembrane region" description="Helical" evidence="7">
    <location>
        <begin position="156"/>
        <end position="176"/>
    </location>
</feature>
<dbReference type="Pfam" id="PF01618">
    <property type="entry name" value="MotA_ExbB"/>
    <property type="match status" value="1"/>
</dbReference>
<reference evidence="9" key="1">
    <citation type="submission" date="2022-03" db="EMBL/GenBank/DDBJ databases">
        <title>Identification of a novel bacterium isolated from mangrove sediments.</title>
        <authorList>
            <person name="Pan X."/>
        </authorList>
    </citation>
    <scope>NUCLEOTIDE SEQUENCE</scope>
    <source>
        <strain evidence="9">B1949</strain>
    </source>
</reference>
<keyword evidence="10" id="KW-1185">Reference proteome</keyword>
<feature type="transmembrane region" description="Helical" evidence="7">
    <location>
        <begin position="12"/>
        <end position="39"/>
    </location>
</feature>
<evidence type="ECO:0000259" key="8">
    <source>
        <dbReference type="Pfam" id="PF01618"/>
    </source>
</evidence>
<keyword evidence="2" id="KW-1003">Cell membrane</keyword>
<protein>
    <submittedName>
        <fullName evidence="9">MotA/TolQ/ExbB proton channel family protein</fullName>
    </submittedName>
</protein>
<organism evidence="9 10">
    <name type="scientific">Novosphingobium organovorum</name>
    <dbReference type="NCBI Taxonomy" id="2930092"/>
    <lineage>
        <taxon>Bacteria</taxon>
        <taxon>Pseudomonadati</taxon>
        <taxon>Pseudomonadota</taxon>
        <taxon>Alphaproteobacteria</taxon>
        <taxon>Sphingomonadales</taxon>
        <taxon>Sphingomonadaceae</taxon>
        <taxon>Novosphingobium</taxon>
    </lineage>
</organism>
<dbReference type="Proteomes" id="UP001162881">
    <property type="component" value="Unassembled WGS sequence"/>
</dbReference>
<dbReference type="PANTHER" id="PTHR30433">
    <property type="entry name" value="CHEMOTAXIS PROTEIN MOTA"/>
    <property type="match status" value="1"/>
</dbReference>
<evidence type="ECO:0000313" key="9">
    <source>
        <dbReference type="EMBL" id="MCJ2184349.1"/>
    </source>
</evidence>
<gene>
    <name evidence="9" type="ORF">MTR62_16860</name>
</gene>
<dbReference type="RefSeq" id="WP_244023102.1">
    <property type="nucleotide sequence ID" value="NZ_JALHLF010000095.1"/>
</dbReference>
<comment type="caution">
    <text evidence="9">The sequence shown here is derived from an EMBL/GenBank/DDBJ whole genome shotgun (WGS) entry which is preliminary data.</text>
</comment>
<feature type="non-terminal residue" evidence="9">
    <location>
        <position position="226"/>
    </location>
</feature>
<keyword evidence="3 7" id="KW-0812">Transmembrane</keyword>
<evidence type="ECO:0000256" key="7">
    <source>
        <dbReference type="SAM" id="Phobius"/>
    </source>
</evidence>
<keyword evidence="5 7" id="KW-0472">Membrane</keyword>
<evidence type="ECO:0000256" key="3">
    <source>
        <dbReference type="ARBA" id="ARBA00022692"/>
    </source>
</evidence>